<dbReference type="PATRIC" id="fig|400772.4.peg.482"/>
<evidence type="ECO:0000313" key="3">
    <source>
        <dbReference type="EMBL" id="KJL40061.1"/>
    </source>
</evidence>
<proteinExistence type="predicted"/>
<keyword evidence="1" id="KW-1133">Transmembrane helix</keyword>
<evidence type="ECO:0000256" key="1">
    <source>
        <dbReference type="SAM" id="Phobius"/>
    </source>
</evidence>
<evidence type="ECO:0000313" key="4">
    <source>
        <dbReference type="Proteomes" id="UP000033451"/>
    </source>
</evidence>
<accession>A0A0F0LX82</accession>
<dbReference type="Proteomes" id="UP000033451">
    <property type="component" value="Unassembled WGS sequence"/>
</dbReference>
<organism evidence="3 4">
    <name type="scientific">Microbacterium ginsengisoli</name>
    <dbReference type="NCBI Taxonomy" id="400772"/>
    <lineage>
        <taxon>Bacteria</taxon>
        <taxon>Bacillati</taxon>
        <taxon>Actinomycetota</taxon>
        <taxon>Actinomycetes</taxon>
        <taxon>Micrococcales</taxon>
        <taxon>Microbacteriaceae</taxon>
        <taxon>Microbacterium</taxon>
    </lineage>
</organism>
<dbReference type="NCBIfam" id="NF041390">
    <property type="entry name" value="TadE_Rv3655c"/>
    <property type="match status" value="1"/>
</dbReference>
<protein>
    <recommendedName>
        <fullName evidence="2">TadE-like domain-containing protein</fullName>
    </recommendedName>
</protein>
<dbReference type="InterPro" id="IPR049790">
    <property type="entry name" value="Rv3655c/TadE"/>
</dbReference>
<gene>
    <name evidence="3" type="ORF">RR49_00452</name>
</gene>
<evidence type="ECO:0000259" key="2">
    <source>
        <dbReference type="Pfam" id="PF07811"/>
    </source>
</evidence>
<feature type="domain" description="TadE-like" evidence="2">
    <location>
        <begin position="10"/>
        <end position="52"/>
    </location>
</feature>
<keyword evidence="1" id="KW-0472">Membrane</keyword>
<keyword evidence="4" id="KW-1185">Reference proteome</keyword>
<dbReference type="STRING" id="400772.RR49_00452"/>
<name>A0A0F0LX82_9MICO</name>
<comment type="caution">
    <text evidence="3">The sequence shown here is derived from an EMBL/GenBank/DDBJ whole genome shotgun (WGS) entry which is preliminary data.</text>
</comment>
<dbReference type="EMBL" id="JYIY01000054">
    <property type="protein sequence ID" value="KJL40061.1"/>
    <property type="molecule type" value="Genomic_DNA"/>
</dbReference>
<feature type="transmembrane region" description="Helical" evidence="1">
    <location>
        <begin position="12"/>
        <end position="37"/>
    </location>
</feature>
<keyword evidence="1" id="KW-0812">Transmembrane</keyword>
<reference evidence="3 4" key="1">
    <citation type="submission" date="2015-02" db="EMBL/GenBank/DDBJ databases">
        <title>Draft genome sequences of ten Microbacterium spp. with emphasis on heavy metal contaminated environments.</title>
        <authorList>
            <person name="Corretto E."/>
        </authorList>
    </citation>
    <scope>NUCLEOTIDE SEQUENCE [LARGE SCALE GENOMIC DNA]</scope>
    <source>
        <strain evidence="3 4">DSM 18659</strain>
    </source>
</reference>
<dbReference type="InterPro" id="IPR012495">
    <property type="entry name" value="TadE-like_dom"/>
</dbReference>
<dbReference type="Pfam" id="PF07811">
    <property type="entry name" value="TadE"/>
    <property type="match status" value="1"/>
</dbReference>
<dbReference type="AlphaFoldDB" id="A0A0F0LX82"/>
<sequence>MPRSVRGDEGAVAAELAVALPALVLVVTLCVGGLAAASLQVRLQDAAADAARLLARGESVERAQSTVAHVEGRASMQVSRAEGLVCVAASAPSALPGLTMSARSCALESGW</sequence>